<feature type="region of interest" description="Disordered" evidence="2">
    <location>
        <begin position="242"/>
        <end position="261"/>
    </location>
</feature>
<comment type="caution">
    <text evidence="5">The sequence shown here is derived from an EMBL/GenBank/DDBJ whole genome shotgun (WGS) entry which is preliminary data.</text>
</comment>
<feature type="compositionally biased region" description="Basic residues" evidence="2">
    <location>
        <begin position="252"/>
        <end position="261"/>
    </location>
</feature>
<dbReference type="Pfam" id="PF05193">
    <property type="entry name" value="Peptidase_M16_C"/>
    <property type="match status" value="1"/>
</dbReference>
<gene>
    <name evidence="5" type="ORF">JCM21142_104150</name>
</gene>
<evidence type="ECO:0000313" key="6">
    <source>
        <dbReference type="Proteomes" id="UP000019402"/>
    </source>
</evidence>
<dbReference type="STRING" id="869213.GCA_000517085_03904"/>
<evidence type="ECO:0000256" key="1">
    <source>
        <dbReference type="ARBA" id="ARBA00007261"/>
    </source>
</evidence>
<dbReference type="InterPro" id="IPR050361">
    <property type="entry name" value="MPP/UQCRC_Complex"/>
</dbReference>
<name>W7YLG8_9BACT</name>
<evidence type="ECO:0000256" key="2">
    <source>
        <dbReference type="SAM" id="MobiDB-lite"/>
    </source>
</evidence>
<organism evidence="5 6">
    <name type="scientific">Saccharicrinis fermentans DSM 9555 = JCM 21142</name>
    <dbReference type="NCBI Taxonomy" id="869213"/>
    <lineage>
        <taxon>Bacteria</taxon>
        <taxon>Pseudomonadati</taxon>
        <taxon>Bacteroidota</taxon>
        <taxon>Bacteroidia</taxon>
        <taxon>Marinilabiliales</taxon>
        <taxon>Marinilabiliaceae</taxon>
        <taxon>Saccharicrinis</taxon>
    </lineage>
</organism>
<dbReference type="InterPro" id="IPR007863">
    <property type="entry name" value="Peptidase_M16_C"/>
</dbReference>
<protein>
    <submittedName>
        <fullName evidence="5">Peptidase M16 inactive domain protein</fullName>
    </submittedName>
</protein>
<dbReference type="SUPFAM" id="SSF63411">
    <property type="entry name" value="LuxS/MPP-like metallohydrolase"/>
    <property type="match status" value="1"/>
</dbReference>
<dbReference type="Proteomes" id="UP000019402">
    <property type="component" value="Unassembled WGS sequence"/>
</dbReference>
<dbReference type="EMBL" id="BAMD01000085">
    <property type="protein sequence ID" value="GAF05416.1"/>
    <property type="molecule type" value="Genomic_DNA"/>
</dbReference>
<evidence type="ECO:0000259" key="3">
    <source>
        <dbReference type="Pfam" id="PF00675"/>
    </source>
</evidence>
<proteinExistence type="inferred from homology"/>
<dbReference type="AlphaFoldDB" id="W7YLG8"/>
<evidence type="ECO:0000313" key="5">
    <source>
        <dbReference type="EMBL" id="GAF05416.1"/>
    </source>
</evidence>
<dbReference type="Gene3D" id="3.30.830.10">
    <property type="entry name" value="Metalloenzyme, LuxS/M16 peptidase-like"/>
    <property type="match status" value="1"/>
</dbReference>
<dbReference type="OrthoDB" id="9811314at2"/>
<keyword evidence="6" id="KW-1185">Reference proteome</keyword>
<dbReference type="InterPro" id="IPR011765">
    <property type="entry name" value="Pept_M16_N"/>
</dbReference>
<feature type="domain" description="Peptidase M16 N-terminal" evidence="3">
    <location>
        <begin position="3"/>
        <end position="85"/>
    </location>
</feature>
<dbReference type="InterPro" id="IPR011249">
    <property type="entry name" value="Metalloenz_LuxS/M16"/>
</dbReference>
<dbReference type="eggNOG" id="COG0612">
    <property type="taxonomic scope" value="Bacteria"/>
</dbReference>
<feature type="domain" description="Peptidase M16 C-terminal" evidence="4">
    <location>
        <begin position="99"/>
        <end position="212"/>
    </location>
</feature>
<accession>W7YLG8</accession>
<dbReference type="GO" id="GO:0046872">
    <property type="term" value="F:metal ion binding"/>
    <property type="evidence" value="ECO:0007669"/>
    <property type="project" value="InterPro"/>
</dbReference>
<dbReference type="PANTHER" id="PTHR11851">
    <property type="entry name" value="METALLOPROTEASE"/>
    <property type="match status" value="1"/>
</dbReference>
<comment type="similarity">
    <text evidence="1">Belongs to the peptidase M16 family.</text>
</comment>
<dbReference type="Pfam" id="PF00675">
    <property type="entry name" value="Peptidase_M16"/>
    <property type="match status" value="1"/>
</dbReference>
<sequence>MGGDELNAFTGYEYICYLNTFPSTEMEKWLEVYSHRFENPVFRLFQSELETIYEEKNRKADNMGSAFLESLMKEMYKGTPYGDRTILGTAEDLKNPSLSKMRTYYETYYVPNNMALILTGDFDAESTKPLIKNKFGTWAAKELPKPQEIKTKPYKGRVQVNKRLLPIKVGILGYHTVPIGHPDELTLSICHRLLSNYSSTGLLDELVNDNKLMSADADCMDFEEVGGDFIVIVPKIMGQSLKKAEKTGENGHHKKEHQTNN</sequence>
<reference evidence="5 6" key="1">
    <citation type="journal article" date="2014" name="Genome Announc.">
        <title>Draft Genome Sequence of Cytophaga fermentans JCM 21142T, a Facultative Anaerobe Isolated from Marine Mud.</title>
        <authorList>
            <person name="Starns D."/>
            <person name="Oshima K."/>
            <person name="Suda W."/>
            <person name="Iino T."/>
            <person name="Yuki M."/>
            <person name="Inoue J."/>
            <person name="Kitamura K."/>
            <person name="Iida T."/>
            <person name="Darby A."/>
            <person name="Hattori M."/>
            <person name="Ohkuma M."/>
        </authorList>
    </citation>
    <scope>NUCLEOTIDE SEQUENCE [LARGE SCALE GENOMIC DNA]</scope>
    <source>
        <strain evidence="5 6">JCM 21142</strain>
    </source>
</reference>
<feature type="compositionally biased region" description="Basic and acidic residues" evidence="2">
    <location>
        <begin position="242"/>
        <end position="251"/>
    </location>
</feature>
<dbReference type="PANTHER" id="PTHR11851:SF49">
    <property type="entry name" value="MITOCHONDRIAL-PROCESSING PEPTIDASE SUBUNIT ALPHA"/>
    <property type="match status" value="1"/>
</dbReference>
<evidence type="ECO:0000259" key="4">
    <source>
        <dbReference type="Pfam" id="PF05193"/>
    </source>
</evidence>